<proteinExistence type="predicted"/>
<dbReference type="Gene3D" id="3.40.50.10320">
    <property type="entry name" value="LmbE-like"/>
    <property type="match status" value="1"/>
</dbReference>
<gene>
    <name evidence="1" type="primary">bshB1</name>
    <name evidence="1" type="ORF">GCM10023331_29970</name>
</gene>
<sequence>MKLDILALMAHPDDAELSCAGTLLRAIAQGKKVGVVDYTQGEMGTRGTPEIRLQEAQASAKIMGLHARENLGFADVFFKNDKEHQLEVAKIIRKYQPDIVIANAVHDRHPDHGKGAQLTVDACFISGLQKVQTTLDGEEQQAWRPKNIFHVVQSRYLTPDFVVDVTPFWEQKEAAIKAFATQFHTGSEESDKGAQTFISTPGFMEFIKARAREYGQQVGCQYAEGFTKSAPIVVDDICKLI</sequence>
<name>A0ABP9DEQ6_9BACT</name>
<dbReference type="SUPFAM" id="SSF102588">
    <property type="entry name" value="LmbE-like"/>
    <property type="match status" value="1"/>
</dbReference>
<dbReference type="Pfam" id="PF02585">
    <property type="entry name" value="PIG-L"/>
    <property type="match status" value="1"/>
</dbReference>
<dbReference type="NCBIfam" id="TIGR04001">
    <property type="entry name" value="thiol_BshB1"/>
    <property type="match status" value="1"/>
</dbReference>
<protein>
    <submittedName>
        <fullName evidence="1">Bacillithiol biosynthesis deacetylase BshB1</fullName>
    </submittedName>
</protein>
<evidence type="ECO:0000313" key="2">
    <source>
        <dbReference type="Proteomes" id="UP001500298"/>
    </source>
</evidence>
<dbReference type="RefSeq" id="WP_345373213.1">
    <property type="nucleotide sequence ID" value="NZ_BAABJX010000045.1"/>
</dbReference>
<keyword evidence="2" id="KW-1185">Reference proteome</keyword>
<dbReference type="InterPro" id="IPR023842">
    <property type="entry name" value="Bacillithiol_biosynth_BshB1"/>
</dbReference>
<dbReference type="Proteomes" id="UP001500298">
    <property type="component" value="Unassembled WGS sequence"/>
</dbReference>
<comment type="caution">
    <text evidence="1">The sequence shown here is derived from an EMBL/GenBank/DDBJ whole genome shotgun (WGS) entry which is preliminary data.</text>
</comment>
<organism evidence="1 2">
    <name type="scientific">Algivirga pacifica</name>
    <dbReference type="NCBI Taxonomy" id="1162670"/>
    <lineage>
        <taxon>Bacteria</taxon>
        <taxon>Pseudomonadati</taxon>
        <taxon>Bacteroidota</taxon>
        <taxon>Cytophagia</taxon>
        <taxon>Cytophagales</taxon>
        <taxon>Flammeovirgaceae</taxon>
        <taxon>Algivirga</taxon>
    </lineage>
</organism>
<dbReference type="InterPro" id="IPR003737">
    <property type="entry name" value="GlcNAc_PI_deacetylase-related"/>
</dbReference>
<accession>A0ABP9DEQ6</accession>
<reference evidence="2" key="1">
    <citation type="journal article" date="2019" name="Int. J. Syst. Evol. Microbiol.">
        <title>The Global Catalogue of Microorganisms (GCM) 10K type strain sequencing project: providing services to taxonomists for standard genome sequencing and annotation.</title>
        <authorList>
            <consortium name="The Broad Institute Genomics Platform"/>
            <consortium name="The Broad Institute Genome Sequencing Center for Infectious Disease"/>
            <person name="Wu L."/>
            <person name="Ma J."/>
        </authorList>
    </citation>
    <scope>NUCLEOTIDE SEQUENCE [LARGE SCALE GENOMIC DNA]</scope>
    <source>
        <strain evidence="2">JCM 18326</strain>
    </source>
</reference>
<dbReference type="InterPro" id="IPR024078">
    <property type="entry name" value="LmbE-like_dom_sf"/>
</dbReference>
<dbReference type="EMBL" id="BAABJX010000045">
    <property type="protein sequence ID" value="GAA4842888.1"/>
    <property type="molecule type" value="Genomic_DNA"/>
</dbReference>
<dbReference type="PANTHER" id="PTHR12993:SF30">
    <property type="entry name" value="N-ACETYL-ALPHA-D-GLUCOSAMINYL L-MALATE DEACETYLASE 1"/>
    <property type="match status" value="1"/>
</dbReference>
<dbReference type="PANTHER" id="PTHR12993">
    <property type="entry name" value="N-ACETYLGLUCOSAMINYL-PHOSPHATIDYLINOSITOL DE-N-ACETYLASE-RELATED"/>
    <property type="match status" value="1"/>
</dbReference>
<evidence type="ECO:0000313" key="1">
    <source>
        <dbReference type="EMBL" id="GAA4842888.1"/>
    </source>
</evidence>